<dbReference type="InterPro" id="IPR050879">
    <property type="entry name" value="Acyltransferase_3"/>
</dbReference>
<dbReference type="PANTHER" id="PTHR23028:SF128">
    <property type="entry name" value="ACYLTRANSFERASE 3 DOMAIN-CONTAINING PROTEIN"/>
    <property type="match status" value="1"/>
</dbReference>
<dbReference type="Pfam" id="PF01757">
    <property type="entry name" value="Acyl_transf_3"/>
    <property type="match status" value="1"/>
</dbReference>
<feature type="transmembrane region" description="Helical" evidence="2">
    <location>
        <begin position="104"/>
        <end position="124"/>
    </location>
</feature>
<dbReference type="InterPro" id="IPR002656">
    <property type="entry name" value="Acyl_transf_3_dom"/>
</dbReference>
<feature type="transmembrane region" description="Helical" evidence="2">
    <location>
        <begin position="257"/>
        <end position="278"/>
    </location>
</feature>
<feature type="region of interest" description="Disordered" evidence="1">
    <location>
        <begin position="37"/>
        <end position="60"/>
    </location>
</feature>
<keyword evidence="5" id="KW-1185">Reference proteome</keyword>
<feature type="transmembrane region" description="Helical" evidence="2">
    <location>
        <begin position="154"/>
        <end position="177"/>
    </location>
</feature>
<protein>
    <submittedName>
        <fullName evidence="4">Acyltransferase 3 domain-containing protein</fullName>
    </submittedName>
</protein>
<keyword evidence="4" id="KW-0808">Transferase</keyword>
<feature type="domain" description="Acyltransferase 3" evidence="3">
    <location>
        <begin position="61"/>
        <end position="396"/>
    </location>
</feature>
<gene>
    <name evidence="4" type="ORF">SCAR479_07194</name>
</gene>
<proteinExistence type="predicted"/>
<evidence type="ECO:0000313" key="4">
    <source>
        <dbReference type="EMBL" id="KAK9775974.1"/>
    </source>
</evidence>
<feature type="transmembrane region" description="Helical" evidence="2">
    <location>
        <begin position="298"/>
        <end position="316"/>
    </location>
</feature>
<keyword evidence="2" id="KW-0812">Transmembrane</keyword>
<accession>A0ABR2XQJ4</accession>
<keyword evidence="2" id="KW-1133">Transmembrane helix</keyword>
<dbReference type="PANTHER" id="PTHR23028">
    <property type="entry name" value="ACETYLTRANSFERASE"/>
    <property type="match status" value="1"/>
</dbReference>
<evidence type="ECO:0000313" key="5">
    <source>
        <dbReference type="Proteomes" id="UP001465668"/>
    </source>
</evidence>
<feature type="transmembrane region" description="Helical" evidence="2">
    <location>
        <begin position="225"/>
        <end position="245"/>
    </location>
</feature>
<comment type="caution">
    <text evidence="4">The sequence shown here is derived from an EMBL/GenBank/DDBJ whole genome shotgun (WGS) entry which is preliminary data.</text>
</comment>
<name>A0ABR2XQJ4_9PEZI</name>
<dbReference type="GO" id="GO:0016746">
    <property type="term" value="F:acyltransferase activity"/>
    <property type="evidence" value="ECO:0007669"/>
    <property type="project" value="UniProtKB-KW"/>
</dbReference>
<sequence>MAIGKEGNVKWVDGNPAGVQRSSLEATRVELADETLPAQHRAKASSPHRNAAGHANPNRRGLRGLASSLVVATHIARAFDGDLFLPASAEGVSPRFFQLPFVRILVQGRIGVSIFAFVTGYVCALKPIKLSRQGNQESAFTSISKSALRRVPRLVIPTALATCIIWVMAQLGLFLVAKRSDCWWCGATAPDQVPHLGDALYSLFYNIITTWTHGANAYDGNQWTLLPLLKGSFWVYIFILGTAYMQARYRMMASLSMFAYFWIASDSAFGMQFFWGVFLCDLQNYPAANDFIANRPRISKLLAIFFLVLGCFIASYPEGHAEWQSWSAWLFSFLVRILPKDPDFPRFGSGLGLEFITLGIHFSPFLKDVLSGKYLLWLGKQSFAVYLLHGPLLRWLLCWMVYGTHLPADVVNDQGETVPGQLKYPGAWKLMLWLPIWLPLNYAVANLWTTYVDPWCAQFTEQIVTHVKETYDEKEGGVLLPH</sequence>
<evidence type="ECO:0000256" key="1">
    <source>
        <dbReference type="SAM" id="MobiDB-lite"/>
    </source>
</evidence>
<keyword evidence="4" id="KW-0012">Acyltransferase</keyword>
<keyword evidence="2" id="KW-0472">Membrane</keyword>
<organism evidence="4 5">
    <name type="scientific">Seiridium cardinale</name>
    <dbReference type="NCBI Taxonomy" id="138064"/>
    <lineage>
        <taxon>Eukaryota</taxon>
        <taxon>Fungi</taxon>
        <taxon>Dikarya</taxon>
        <taxon>Ascomycota</taxon>
        <taxon>Pezizomycotina</taxon>
        <taxon>Sordariomycetes</taxon>
        <taxon>Xylariomycetidae</taxon>
        <taxon>Amphisphaeriales</taxon>
        <taxon>Sporocadaceae</taxon>
        <taxon>Seiridium</taxon>
    </lineage>
</organism>
<evidence type="ECO:0000259" key="3">
    <source>
        <dbReference type="Pfam" id="PF01757"/>
    </source>
</evidence>
<reference evidence="4 5" key="1">
    <citation type="submission" date="2024-02" db="EMBL/GenBank/DDBJ databases">
        <title>First draft genome assembly of two strains of Seiridium cardinale.</title>
        <authorList>
            <person name="Emiliani G."/>
            <person name="Scali E."/>
        </authorList>
    </citation>
    <scope>NUCLEOTIDE SEQUENCE [LARGE SCALE GENOMIC DNA]</scope>
    <source>
        <strain evidence="4 5">BM-138-000479</strain>
    </source>
</reference>
<dbReference type="EMBL" id="JARVKM010000030">
    <property type="protein sequence ID" value="KAK9775974.1"/>
    <property type="molecule type" value="Genomic_DNA"/>
</dbReference>
<dbReference type="Proteomes" id="UP001465668">
    <property type="component" value="Unassembled WGS sequence"/>
</dbReference>
<evidence type="ECO:0000256" key="2">
    <source>
        <dbReference type="SAM" id="Phobius"/>
    </source>
</evidence>